<protein>
    <submittedName>
        <fullName evidence="1">Uncharacterized protein</fullName>
    </submittedName>
</protein>
<name>L8WIU8_THACA</name>
<dbReference type="AlphaFoldDB" id="L8WIU8"/>
<dbReference type="EMBL" id="AFRT01002460">
    <property type="protein sequence ID" value="ELU37820.1"/>
    <property type="molecule type" value="Genomic_DNA"/>
</dbReference>
<gene>
    <name evidence="1" type="ORF">AG1IA_08138</name>
</gene>
<reference evidence="1 2" key="1">
    <citation type="journal article" date="2013" name="Nat. Commun.">
        <title>The evolution and pathogenic mechanisms of the rice sheath blight pathogen.</title>
        <authorList>
            <person name="Zheng A."/>
            <person name="Lin R."/>
            <person name="Xu L."/>
            <person name="Qin P."/>
            <person name="Tang C."/>
            <person name="Ai P."/>
            <person name="Zhang D."/>
            <person name="Liu Y."/>
            <person name="Sun Z."/>
            <person name="Feng H."/>
            <person name="Wang Y."/>
            <person name="Chen Y."/>
            <person name="Liang X."/>
            <person name="Fu R."/>
            <person name="Li Q."/>
            <person name="Zhang J."/>
            <person name="Yu X."/>
            <person name="Xie Z."/>
            <person name="Ding L."/>
            <person name="Guan P."/>
            <person name="Tang J."/>
            <person name="Liang Y."/>
            <person name="Wang S."/>
            <person name="Deng Q."/>
            <person name="Li S."/>
            <person name="Zhu J."/>
            <person name="Wang L."/>
            <person name="Liu H."/>
            <person name="Li P."/>
        </authorList>
    </citation>
    <scope>NUCLEOTIDE SEQUENCE [LARGE SCALE GENOMIC DNA]</scope>
    <source>
        <strain evidence="2">AG-1 IA</strain>
    </source>
</reference>
<keyword evidence="2" id="KW-1185">Reference proteome</keyword>
<dbReference type="Proteomes" id="UP000011668">
    <property type="component" value="Unassembled WGS sequence"/>
</dbReference>
<proteinExistence type="predicted"/>
<evidence type="ECO:0000313" key="1">
    <source>
        <dbReference type="EMBL" id="ELU37820.1"/>
    </source>
</evidence>
<organism evidence="1 2">
    <name type="scientific">Thanatephorus cucumeris (strain AG1-IA)</name>
    <name type="common">Rice sheath blight fungus</name>
    <name type="synonym">Rhizoctonia solani</name>
    <dbReference type="NCBI Taxonomy" id="983506"/>
    <lineage>
        <taxon>Eukaryota</taxon>
        <taxon>Fungi</taxon>
        <taxon>Dikarya</taxon>
        <taxon>Basidiomycota</taxon>
        <taxon>Agaricomycotina</taxon>
        <taxon>Agaricomycetes</taxon>
        <taxon>Cantharellales</taxon>
        <taxon>Ceratobasidiaceae</taxon>
        <taxon>Rhizoctonia</taxon>
        <taxon>Rhizoctonia solani AG-1</taxon>
    </lineage>
</organism>
<dbReference type="HOGENOM" id="CLU_121571_0_0_1"/>
<dbReference type="OrthoDB" id="3163739at2759"/>
<comment type="caution">
    <text evidence="1">The sequence shown here is derived from an EMBL/GenBank/DDBJ whole genome shotgun (WGS) entry which is preliminary data.</text>
</comment>
<sequence>MTYSNTMDWYKGSISLRLDTIASKGKGVLPDTLCAEVLHPLLTPTSPLIHVFLTPANFGRLEQINSAAARTFVHETRIYQKSQSASPELVYEGYAKAFAPLIEYMLDPDVRSELYGIQLHVCTQLVRVPSAIQPVLKARGSDSRCITYNTAVNVLVSEIDRAAISYLDVGGFRNYKLGQFRRHKPLGLERVND</sequence>
<accession>L8WIU8</accession>
<evidence type="ECO:0000313" key="2">
    <source>
        <dbReference type="Proteomes" id="UP000011668"/>
    </source>
</evidence>